<organism evidence="16 17">
    <name type="scientific">Calicophoron daubneyi</name>
    <name type="common">Rumen fluke</name>
    <name type="synonym">Paramphistomum daubneyi</name>
    <dbReference type="NCBI Taxonomy" id="300641"/>
    <lineage>
        <taxon>Eukaryota</taxon>
        <taxon>Metazoa</taxon>
        <taxon>Spiralia</taxon>
        <taxon>Lophotrochozoa</taxon>
        <taxon>Platyhelminthes</taxon>
        <taxon>Trematoda</taxon>
        <taxon>Digenea</taxon>
        <taxon>Plagiorchiida</taxon>
        <taxon>Pronocephalata</taxon>
        <taxon>Paramphistomoidea</taxon>
        <taxon>Paramphistomidae</taxon>
        <taxon>Calicophoron</taxon>
    </lineage>
</organism>
<evidence type="ECO:0000256" key="7">
    <source>
        <dbReference type="ARBA" id="ARBA00022741"/>
    </source>
</evidence>
<protein>
    <recommendedName>
        <fullName evidence="13">Tubulin alpha chain</fullName>
    </recommendedName>
</protein>
<dbReference type="GO" id="GO:0016787">
    <property type="term" value="F:hydrolase activity"/>
    <property type="evidence" value="ECO:0007669"/>
    <property type="project" value="UniProtKB-KW"/>
</dbReference>
<evidence type="ECO:0000256" key="4">
    <source>
        <dbReference type="ARBA" id="ARBA00022490"/>
    </source>
</evidence>
<dbReference type="InterPro" id="IPR008280">
    <property type="entry name" value="Tub_FtsZ_C"/>
</dbReference>
<dbReference type="InterPro" id="IPR000217">
    <property type="entry name" value="Tubulin"/>
</dbReference>
<dbReference type="SUPFAM" id="SSF55307">
    <property type="entry name" value="Tubulin C-terminal domain-like"/>
    <property type="match status" value="1"/>
</dbReference>
<dbReference type="SMART" id="SM00864">
    <property type="entry name" value="Tubulin"/>
    <property type="match status" value="1"/>
</dbReference>
<dbReference type="GO" id="GO:0005525">
    <property type="term" value="F:GTP binding"/>
    <property type="evidence" value="ECO:0007669"/>
    <property type="project" value="UniProtKB-UniRule"/>
</dbReference>
<keyword evidence="10 13" id="KW-0342">GTP-binding</keyword>
<keyword evidence="4" id="KW-0963">Cytoplasm</keyword>
<dbReference type="Gene3D" id="1.10.287.600">
    <property type="entry name" value="Helix hairpin bin"/>
    <property type="match status" value="1"/>
</dbReference>
<dbReference type="PRINTS" id="PR01161">
    <property type="entry name" value="TUBULIN"/>
</dbReference>
<evidence type="ECO:0000256" key="3">
    <source>
        <dbReference type="ARBA" id="ARBA00009636"/>
    </source>
</evidence>
<comment type="caution">
    <text evidence="16">The sequence shown here is derived from an EMBL/GenBank/DDBJ whole genome shotgun (WGS) entry which is preliminary data.</text>
</comment>
<dbReference type="EMBL" id="CAXLJL010000378">
    <property type="protein sequence ID" value="CAL5137187.1"/>
    <property type="molecule type" value="Genomic_DNA"/>
</dbReference>
<dbReference type="CDD" id="cd02186">
    <property type="entry name" value="alpha_tubulin"/>
    <property type="match status" value="1"/>
</dbReference>
<dbReference type="PANTHER" id="PTHR11588">
    <property type="entry name" value="TUBULIN"/>
    <property type="match status" value="1"/>
</dbReference>
<comment type="subcellular location">
    <subcellularLocation>
        <location evidence="2">Cytoplasm</location>
        <location evidence="2">Cytoskeleton</location>
    </subcellularLocation>
</comment>
<evidence type="ECO:0000256" key="1">
    <source>
        <dbReference type="ARBA" id="ARBA00001946"/>
    </source>
</evidence>
<evidence type="ECO:0000256" key="10">
    <source>
        <dbReference type="ARBA" id="ARBA00023134"/>
    </source>
</evidence>
<dbReference type="SUPFAM" id="SSF52490">
    <property type="entry name" value="Tubulin nucleotide-binding domain-like"/>
    <property type="match status" value="1"/>
</dbReference>
<dbReference type="AlphaFoldDB" id="A0AAV2TI80"/>
<gene>
    <name evidence="16" type="ORF">CDAUBV1_LOCUS11447</name>
</gene>
<evidence type="ECO:0000256" key="11">
    <source>
        <dbReference type="ARBA" id="ARBA00023212"/>
    </source>
</evidence>
<dbReference type="InterPro" id="IPR003008">
    <property type="entry name" value="Tubulin_FtsZ_GTPase"/>
</dbReference>
<evidence type="ECO:0000256" key="13">
    <source>
        <dbReference type="RuleBase" id="RU000352"/>
    </source>
</evidence>
<dbReference type="InterPro" id="IPR018316">
    <property type="entry name" value="Tubulin/FtsZ_2-layer-sand-dom"/>
</dbReference>
<comment type="catalytic activity">
    <reaction evidence="12">
        <text>GTP + H2O = GDP + phosphate + H(+)</text>
        <dbReference type="Rhea" id="RHEA:19669"/>
        <dbReference type="ChEBI" id="CHEBI:15377"/>
        <dbReference type="ChEBI" id="CHEBI:15378"/>
        <dbReference type="ChEBI" id="CHEBI:37565"/>
        <dbReference type="ChEBI" id="CHEBI:43474"/>
        <dbReference type="ChEBI" id="CHEBI:58189"/>
    </reaction>
    <physiologicalReaction direction="left-to-right" evidence="12">
        <dbReference type="Rhea" id="RHEA:19670"/>
    </physiologicalReaction>
</comment>
<dbReference type="FunFam" id="3.40.50.1440:FF:000007">
    <property type="entry name" value="Tubulin alpha chain"/>
    <property type="match status" value="1"/>
</dbReference>
<keyword evidence="8" id="KW-0378">Hydrolase</keyword>
<proteinExistence type="inferred from homology"/>
<dbReference type="Pfam" id="PF00091">
    <property type="entry name" value="Tubulin"/>
    <property type="match status" value="1"/>
</dbReference>
<dbReference type="GO" id="GO:0046872">
    <property type="term" value="F:metal ion binding"/>
    <property type="evidence" value="ECO:0007669"/>
    <property type="project" value="UniProtKB-KW"/>
</dbReference>
<evidence type="ECO:0000256" key="12">
    <source>
        <dbReference type="ARBA" id="ARBA00049117"/>
    </source>
</evidence>
<dbReference type="GO" id="GO:0005874">
    <property type="term" value="C:microtubule"/>
    <property type="evidence" value="ECO:0007669"/>
    <property type="project" value="UniProtKB-KW"/>
</dbReference>
<dbReference type="Gene3D" id="3.40.50.1440">
    <property type="entry name" value="Tubulin/FtsZ, GTPase domain"/>
    <property type="match status" value="1"/>
</dbReference>
<comment type="subunit">
    <text evidence="13">Dimer of alpha and beta chains. A typical microtubule is a hollow water-filled tube with an outer diameter of 25 nm and an inner diameter of 15 nM. Alpha-beta heterodimers associate head-to-tail to form protofilaments running lengthwise along the microtubule wall with the beta-tubulin subunit facing the microtubule plus end conferring a structural polarity. Microtubules usually have 13 protofilaments but different protofilament numbers can be found in some organisms and specialized cells.</text>
</comment>
<evidence type="ECO:0000259" key="14">
    <source>
        <dbReference type="SMART" id="SM00864"/>
    </source>
</evidence>
<evidence type="ECO:0000313" key="17">
    <source>
        <dbReference type="Proteomes" id="UP001497525"/>
    </source>
</evidence>
<accession>A0AAV2TI80</accession>
<keyword evidence="11" id="KW-0206">Cytoskeleton</keyword>
<evidence type="ECO:0000313" key="16">
    <source>
        <dbReference type="EMBL" id="CAL5137187.1"/>
    </source>
</evidence>
<keyword evidence="6" id="KW-0479">Metal-binding</keyword>
<feature type="domain" description="Tubulin/FtsZ 2-layer sandwich" evidence="15">
    <location>
        <begin position="247"/>
        <end position="392"/>
    </location>
</feature>
<comment type="function">
    <text evidence="13">Tubulin is the major constituent of microtubules, a cylinder consisting of laterally associated linear protofilaments composed of alpha- and beta-tubulin heterodimers. Microtubules grow by the addition of GTP-tubulin dimers to the microtubule end, where a stabilizing cap forms. Below the cap, tubulin dimers are in GDP-bound state, owing to GTPase activity of alpha-tubulin.</text>
</comment>
<sequence>MECISIHIGQAGVQIGNACWELFCLEHGIQPDGRTPRDVYHPPGDENLNAFFRETLQGKYIPRSVAIDLEPSVIDEVRTGSYRSLFHPKQLITGIEDAASNFARGHYTVGADLIDTAVDRIRMCVEACSSLQGFTFFHSFGGGTGAGFTSLLMERLCVDYGKKPKLQFAIFPAPNLASAVVEPYNAVFNTYTTLEISDCTFMFDNQAVYDICRRNLDVQRPSFVNVNRMVAQTASSITSSLRFGGSVNVDFMEFQTNLVPYPRIHYPLISYAPLVGPEYIHKEKLTTTELTNRAFRPGSQFLKCDPRHGRYIACCLFYRGDVLPREVHRAVQGIRDKRSVQFVDWCPTGFKVGINFQPPTNVPGGDMVKTSRALCVLGNTTCVGEAWSQLSAKFDLLHSRQAFVHWFTQEGMDKQEFVEARAFMSALEQDYMEVGYDTVEQTSITI</sequence>
<evidence type="ECO:0000259" key="15">
    <source>
        <dbReference type="SMART" id="SM00865"/>
    </source>
</evidence>
<dbReference type="PRINTS" id="PR01162">
    <property type="entry name" value="ALPHATUBULIN"/>
</dbReference>
<dbReference type="InterPro" id="IPR037103">
    <property type="entry name" value="Tubulin/FtsZ-like_C"/>
</dbReference>
<dbReference type="Pfam" id="PF03953">
    <property type="entry name" value="Tubulin_C"/>
    <property type="match status" value="1"/>
</dbReference>
<dbReference type="InterPro" id="IPR017975">
    <property type="entry name" value="Tubulin_CS"/>
</dbReference>
<keyword evidence="9" id="KW-0460">Magnesium</keyword>
<dbReference type="InterPro" id="IPR036525">
    <property type="entry name" value="Tubulin/FtsZ_GTPase_sf"/>
</dbReference>
<dbReference type="PROSITE" id="PS00227">
    <property type="entry name" value="TUBULIN"/>
    <property type="match status" value="1"/>
</dbReference>
<evidence type="ECO:0000256" key="5">
    <source>
        <dbReference type="ARBA" id="ARBA00022701"/>
    </source>
</evidence>
<evidence type="ECO:0000256" key="6">
    <source>
        <dbReference type="ARBA" id="ARBA00022723"/>
    </source>
</evidence>
<comment type="cofactor">
    <cofactor evidence="1">
        <name>Mg(2+)</name>
        <dbReference type="ChEBI" id="CHEBI:18420"/>
    </cofactor>
</comment>
<evidence type="ECO:0000256" key="8">
    <source>
        <dbReference type="ARBA" id="ARBA00022801"/>
    </source>
</evidence>
<comment type="similarity">
    <text evidence="3 13">Belongs to the tubulin family.</text>
</comment>
<name>A0AAV2TI80_CALDB</name>
<evidence type="ECO:0000256" key="2">
    <source>
        <dbReference type="ARBA" id="ARBA00004245"/>
    </source>
</evidence>
<evidence type="ECO:0000256" key="9">
    <source>
        <dbReference type="ARBA" id="ARBA00022842"/>
    </source>
</evidence>
<dbReference type="Proteomes" id="UP001497525">
    <property type="component" value="Unassembled WGS sequence"/>
</dbReference>
<dbReference type="InterPro" id="IPR002452">
    <property type="entry name" value="Alpha_tubulin"/>
</dbReference>
<dbReference type="Gene3D" id="3.30.1330.20">
    <property type="entry name" value="Tubulin/FtsZ, C-terminal domain"/>
    <property type="match status" value="1"/>
</dbReference>
<dbReference type="GO" id="GO:0007017">
    <property type="term" value="P:microtubule-based process"/>
    <property type="evidence" value="ECO:0007669"/>
    <property type="project" value="InterPro"/>
</dbReference>
<dbReference type="GO" id="GO:0005200">
    <property type="term" value="F:structural constituent of cytoskeleton"/>
    <property type="evidence" value="ECO:0007669"/>
    <property type="project" value="InterPro"/>
</dbReference>
<feature type="domain" description="Tubulin/FtsZ GTPase" evidence="14">
    <location>
        <begin position="48"/>
        <end position="245"/>
    </location>
</feature>
<reference evidence="16" key="1">
    <citation type="submission" date="2024-06" db="EMBL/GenBank/DDBJ databases">
        <authorList>
            <person name="Liu X."/>
            <person name="Lenzi L."/>
            <person name="Haldenby T S."/>
            <person name="Uol C."/>
        </authorList>
    </citation>
    <scope>NUCLEOTIDE SEQUENCE</scope>
</reference>
<keyword evidence="5 13" id="KW-0493">Microtubule</keyword>
<dbReference type="InterPro" id="IPR023123">
    <property type="entry name" value="Tubulin_C"/>
</dbReference>
<dbReference type="SMART" id="SM00865">
    <property type="entry name" value="Tubulin_C"/>
    <property type="match status" value="1"/>
</dbReference>
<keyword evidence="7 13" id="KW-0547">Nucleotide-binding</keyword>